<dbReference type="GO" id="GO:1903785">
    <property type="term" value="P:L-valine transmembrane transport"/>
    <property type="evidence" value="ECO:0007669"/>
    <property type="project" value="TreeGrafter"/>
</dbReference>
<keyword evidence="5 8" id="KW-0812">Transmembrane</keyword>
<evidence type="ECO:0000256" key="7">
    <source>
        <dbReference type="ARBA" id="ARBA00023136"/>
    </source>
</evidence>
<organism evidence="9 10">
    <name type="scientific">Melghirimyces algeriensis</name>
    <dbReference type="NCBI Taxonomy" id="910412"/>
    <lineage>
        <taxon>Bacteria</taxon>
        <taxon>Bacillati</taxon>
        <taxon>Bacillota</taxon>
        <taxon>Bacilli</taxon>
        <taxon>Bacillales</taxon>
        <taxon>Thermoactinomycetaceae</taxon>
        <taxon>Melghirimyces</taxon>
    </lineage>
</organism>
<keyword evidence="10" id="KW-1185">Reference proteome</keyword>
<accession>A0A521B857</accession>
<keyword evidence="3" id="KW-0813">Transport</keyword>
<feature type="transmembrane region" description="Helical" evidence="8">
    <location>
        <begin position="211"/>
        <end position="238"/>
    </location>
</feature>
<dbReference type="EMBL" id="FXTI01000001">
    <property type="protein sequence ID" value="SMO43273.1"/>
    <property type="molecule type" value="Genomic_DNA"/>
</dbReference>
<dbReference type="Proteomes" id="UP000315636">
    <property type="component" value="Unassembled WGS sequence"/>
</dbReference>
<dbReference type="Pfam" id="PF03591">
    <property type="entry name" value="AzlC"/>
    <property type="match status" value="1"/>
</dbReference>
<evidence type="ECO:0000313" key="10">
    <source>
        <dbReference type="Proteomes" id="UP000315636"/>
    </source>
</evidence>
<dbReference type="NCBIfam" id="TIGR00346">
    <property type="entry name" value="azlC"/>
    <property type="match status" value="1"/>
</dbReference>
<keyword evidence="7 8" id="KW-0472">Membrane</keyword>
<comment type="similarity">
    <text evidence="2">Belongs to the AzlC family.</text>
</comment>
<dbReference type="GO" id="GO:0005886">
    <property type="term" value="C:plasma membrane"/>
    <property type="evidence" value="ECO:0007669"/>
    <property type="project" value="UniProtKB-SubCell"/>
</dbReference>
<dbReference type="PANTHER" id="PTHR34979:SF1">
    <property type="entry name" value="INNER MEMBRANE PROTEIN YGAZ"/>
    <property type="match status" value="1"/>
</dbReference>
<evidence type="ECO:0000256" key="4">
    <source>
        <dbReference type="ARBA" id="ARBA00022475"/>
    </source>
</evidence>
<protein>
    <submittedName>
        <fullName evidence="9">4-azaleucine resistance probable transporter AzlC</fullName>
    </submittedName>
</protein>
<gene>
    <name evidence="9" type="ORF">SAMN06264849_101606</name>
</gene>
<evidence type="ECO:0000256" key="2">
    <source>
        <dbReference type="ARBA" id="ARBA00010735"/>
    </source>
</evidence>
<comment type="subcellular location">
    <subcellularLocation>
        <location evidence="1">Cell membrane</location>
        <topology evidence="1">Multi-pass membrane protein</topology>
    </subcellularLocation>
</comment>
<evidence type="ECO:0000256" key="8">
    <source>
        <dbReference type="SAM" id="Phobius"/>
    </source>
</evidence>
<evidence type="ECO:0000256" key="6">
    <source>
        <dbReference type="ARBA" id="ARBA00022989"/>
    </source>
</evidence>
<feature type="transmembrane region" description="Helical" evidence="8">
    <location>
        <begin position="89"/>
        <end position="110"/>
    </location>
</feature>
<proteinExistence type="inferred from homology"/>
<evidence type="ECO:0000256" key="1">
    <source>
        <dbReference type="ARBA" id="ARBA00004651"/>
    </source>
</evidence>
<reference evidence="9 10" key="1">
    <citation type="submission" date="2017-05" db="EMBL/GenBank/DDBJ databases">
        <authorList>
            <person name="Varghese N."/>
            <person name="Submissions S."/>
        </authorList>
    </citation>
    <scope>NUCLEOTIDE SEQUENCE [LARGE SCALE GENOMIC DNA]</scope>
    <source>
        <strain evidence="9 10">DSM 45474</strain>
    </source>
</reference>
<feature type="transmembrane region" description="Helical" evidence="8">
    <location>
        <begin position="30"/>
        <end position="51"/>
    </location>
</feature>
<feature type="transmembrane region" description="Helical" evidence="8">
    <location>
        <begin position="148"/>
        <end position="175"/>
    </location>
</feature>
<evidence type="ECO:0000256" key="3">
    <source>
        <dbReference type="ARBA" id="ARBA00022448"/>
    </source>
</evidence>
<dbReference type="AlphaFoldDB" id="A0A521B857"/>
<feature type="transmembrane region" description="Helical" evidence="8">
    <location>
        <begin position="63"/>
        <end position="83"/>
    </location>
</feature>
<dbReference type="InterPro" id="IPR004471">
    <property type="entry name" value="Brnchd-chn_aa_trnsp_AzlC"/>
</dbReference>
<name>A0A521B857_9BACL</name>
<keyword evidence="6 8" id="KW-1133">Transmembrane helix</keyword>
<keyword evidence="4" id="KW-1003">Cell membrane</keyword>
<dbReference type="InterPro" id="IPR011606">
    <property type="entry name" value="Brnchd-chn_aa_trnsp_permease"/>
</dbReference>
<evidence type="ECO:0000256" key="5">
    <source>
        <dbReference type="ARBA" id="ARBA00022692"/>
    </source>
</evidence>
<dbReference type="PANTHER" id="PTHR34979">
    <property type="entry name" value="INNER MEMBRANE PROTEIN YGAZ"/>
    <property type="match status" value="1"/>
</dbReference>
<sequence>MLKLYEKQLAIKDVNHMKKRNQIWMAFRSAFPYTTPIFAGFVFLGIAYGIYMNSLGFSAIYPILLSLTIFAGSMEFVAAHLLLAAFHPINALFLTLMVNARHLFYGISMLDKYRGTGKKKFYMIYGLCDESFSINCTVDVPMNVDKGWFMFFVTLLNHSYWVIGATIGGIFGSLVQFNTEGLDFVMTALFVVIFIEQWMKEKRHHSALVGLGLSTVCLIIFGGNNFIIPAMLVILGMLTVLRKPLEKAEATV</sequence>
<evidence type="ECO:0000313" key="9">
    <source>
        <dbReference type="EMBL" id="SMO43273.1"/>
    </source>
</evidence>
<feature type="transmembrane region" description="Helical" evidence="8">
    <location>
        <begin position="181"/>
        <end position="199"/>
    </location>
</feature>